<proteinExistence type="predicted"/>
<evidence type="ECO:0000313" key="1">
    <source>
        <dbReference type="EMBL" id="RDE18118.1"/>
    </source>
</evidence>
<organism evidence="1 2">
    <name type="scientific">Motiliproteus coralliicola</name>
    <dbReference type="NCBI Taxonomy" id="2283196"/>
    <lineage>
        <taxon>Bacteria</taxon>
        <taxon>Pseudomonadati</taxon>
        <taxon>Pseudomonadota</taxon>
        <taxon>Gammaproteobacteria</taxon>
        <taxon>Oceanospirillales</taxon>
        <taxon>Oceanospirillaceae</taxon>
        <taxon>Motiliproteus</taxon>
    </lineage>
</organism>
<protein>
    <submittedName>
        <fullName evidence="1">Uncharacterized protein</fullName>
    </submittedName>
</protein>
<dbReference type="OrthoDB" id="6088929at2"/>
<dbReference type="EMBL" id="QQOH01000006">
    <property type="protein sequence ID" value="RDE18118.1"/>
    <property type="molecule type" value="Genomic_DNA"/>
</dbReference>
<dbReference type="Proteomes" id="UP000253769">
    <property type="component" value="Unassembled WGS sequence"/>
</dbReference>
<dbReference type="AlphaFoldDB" id="A0A369W7Y4"/>
<reference evidence="1 2" key="1">
    <citation type="submission" date="2018-07" db="EMBL/GenBank/DDBJ databases">
        <title>Motiliproteus coralliicola sp. nov., a bacterium isolated from Coral.</title>
        <authorList>
            <person name="Wang G."/>
        </authorList>
    </citation>
    <scope>NUCLEOTIDE SEQUENCE [LARGE SCALE GENOMIC DNA]</scope>
    <source>
        <strain evidence="1 2">C34</strain>
    </source>
</reference>
<name>A0A369W7Y4_9GAMM</name>
<sequence length="146" mass="15879">MMRSEEIVNARIEALHAGVSPAVRRSDGAQFAMMLSMISASQDWARQLSGGPSQDSEVPSKLDRNHLYTPELVGRMGQALQQDRPGDLQMLVSWLDTVPLSGRFRAPAAVQQESSGEQLPLSQAAVLAKGYDMVDEIRQSSLQVAA</sequence>
<accession>A0A369W7Y4</accession>
<evidence type="ECO:0000313" key="2">
    <source>
        <dbReference type="Proteomes" id="UP000253769"/>
    </source>
</evidence>
<comment type="caution">
    <text evidence="1">The sequence shown here is derived from an EMBL/GenBank/DDBJ whole genome shotgun (WGS) entry which is preliminary data.</text>
</comment>
<keyword evidence="2" id="KW-1185">Reference proteome</keyword>
<gene>
    <name evidence="1" type="ORF">DV711_18555</name>
</gene>